<accession>A0A9P4H6S2</accession>
<sequence length="149" mass="16971">MPRKSPTECVHMAEAPSLDLQYHYLERYLDFAERDGDACLHESDGFSVRVRNRPLIKVGRPMQGDKSSPRPSSHSREFSNHYPPGRVQARRYWWIRYKRPTLCAGSKALPSGQTQHSPPLFDFGPPPPPSTSFHHTTTLDTTSISSHNE</sequence>
<dbReference type="Proteomes" id="UP000799777">
    <property type="component" value="Unassembled WGS sequence"/>
</dbReference>
<name>A0A9P4H6S2_9PLEO</name>
<evidence type="ECO:0000313" key="3">
    <source>
        <dbReference type="Proteomes" id="UP000799777"/>
    </source>
</evidence>
<keyword evidence="3" id="KW-1185">Reference proteome</keyword>
<reference evidence="2" key="1">
    <citation type="journal article" date="2020" name="Stud. Mycol.">
        <title>101 Dothideomycetes genomes: a test case for predicting lifestyles and emergence of pathogens.</title>
        <authorList>
            <person name="Haridas S."/>
            <person name="Albert R."/>
            <person name="Binder M."/>
            <person name="Bloem J."/>
            <person name="Labutti K."/>
            <person name="Salamov A."/>
            <person name="Andreopoulos B."/>
            <person name="Baker S."/>
            <person name="Barry K."/>
            <person name="Bills G."/>
            <person name="Bluhm B."/>
            <person name="Cannon C."/>
            <person name="Castanera R."/>
            <person name="Culley D."/>
            <person name="Daum C."/>
            <person name="Ezra D."/>
            <person name="Gonzalez J."/>
            <person name="Henrissat B."/>
            <person name="Kuo A."/>
            <person name="Liang C."/>
            <person name="Lipzen A."/>
            <person name="Lutzoni F."/>
            <person name="Magnuson J."/>
            <person name="Mondo S."/>
            <person name="Nolan M."/>
            <person name="Ohm R."/>
            <person name="Pangilinan J."/>
            <person name="Park H.-J."/>
            <person name="Ramirez L."/>
            <person name="Alfaro M."/>
            <person name="Sun H."/>
            <person name="Tritt A."/>
            <person name="Yoshinaga Y."/>
            <person name="Zwiers L.-H."/>
            <person name="Turgeon B."/>
            <person name="Goodwin S."/>
            <person name="Spatafora J."/>
            <person name="Crous P."/>
            <person name="Grigoriev I."/>
        </authorList>
    </citation>
    <scope>NUCLEOTIDE SEQUENCE</scope>
    <source>
        <strain evidence="2">CBS 110217</strain>
    </source>
</reference>
<feature type="region of interest" description="Disordered" evidence="1">
    <location>
        <begin position="56"/>
        <end position="83"/>
    </location>
</feature>
<comment type="caution">
    <text evidence="2">The sequence shown here is derived from an EMBL/GenBank/DDBJ whole genome shotgun (WGS) entry which is preliminary data.</text>
</comment>
<feature type="compositionally biased region" description="Low complexity" evidence="1">
    <location>
        <begin position="131"/>
        <end position="149"/>
    </location>
</feature>
<evidence type="ECO:0000313" key="2">
    <source>
        <dbReference type="EMBL" id="KAF2028669.1"/>
    </source>
</evidence>
<organism evidence="2 3">
    <name type="scientific">Setomelanomma holmii</name>
    <dbReference type="NCBI Taxonomy" id="210430"/>
    <lineage>
        <taxon>Eukaryota</taxon>
        <taxon>Fungi</taxon>
        <taxon>Dikarya</taxon>
        <taxon>Ascomycota</taxon>
        <taxon>Pezizomycotina</taxon>
        <taxon>Dothideomycetes</taxon>
        <taxon>Pleosporomycetidae</taxon>
        <taxon>Pleosporales</taxon>
        <taxon>Pleosporineae</taxon>
        <taxon>Phaeosphaeriaceae</taxon>
        <taxon>Setomelanomma</taxon>
    </lineage>
</organism>
<evidence type="ECO:0000256" key="1">
    <source>
        <dbReference type="SAM" id="MobiDB-lite"/>
    </source>
</evidence>
<protein>
    <submittedName>
        <fullName evidence="2">Uncharacterized protein</fullName>
    </submittedName>
</protein>
<proteinExistence type="predicted"/>
<dbReference type="AlphaFoldDB" id="A0A9P4H6S2"/>
<gene>
    <name evidence="2" type="ORF">EK21DRAFT_90488</name>
</gene>
<feature type="region of interest" description="Disordered" evidence="1">
    <location>
        <begin position="105"/>
        <end position="149"/>
    </location>
</feature>
<dbReference type="EMBL" id="ML978210">
    <property type="protein sequence ID" value="KAF2028669.1"/>
    <property type="molecule type" value="Genomic_DNA"/>
</dbReference>